<sequence>LVELDSLEGVGIHDVDRTARINEDSANFKIGHFSSDEERDIGVR</sequence>
<dbReference type="AlphaFoldDB" id="A0A392VUD0"/>
<keyword evidence="2" id="KW-1185">Reference proteome</keyword>
<dbReference type="Proteomes" id="UP000265520">
    <property type="component" value="Unassembled WGS sequence"/>
</dbReference>
<protein>
    <submittedName>
        <fullName evidence="1">Uncharacterized protein</fullName>
    </submittedName>
</protein>
<name>A0A392VUD0_9FABA</name>
<evidence type="ECO:0000313" key="1">
    <source>
        <dbReference type="EMBL" id="MCI91537.1"/>
    </source>
</evidence>
<feature type="non-terminal residue" evidence="1">
    <location>
        <position position="1"/>
    </location>
</feature>
<dbReference type="EMBL" id="LXQA011275011">
    <property type="protein sequence ID" value="MCI91537.1"/>
    <property type="molecule type" value="Genomic_DNA"/>
</dbReference>
<accession>A0A392VUD0</accession>
<proteinExistence type="predicted"/>
<organism evidence="1 2">
    <name type="scientific">Trifolium medium</name>
    <dbReference type="NCBI Taxonomy" id="97028"/>
    <lineage>
        <taxon>Eukaryota</taxon>
        <taxon>Viridiplantae</taxon>
        <taxon>Streptophyta</taxon>
        <taxon>Embryophyta</taxon>
        <taxon>Tracheophyta</taxon>
        <taxon>Spermatophyta</taxon>
        <taxon>Magnoliopsida</taxon>
        <taxon>eudicotyledons</taxon>
        <taxon>Gunneridae</taxon>
        <taxon>Pentapetalae</taxon>
        <taxon>rosids</taxon>
        <taxon>fabids</taxon>
        <taxon>Fabales</taxon>
        <taxon>Fabaceae</taxon>
        <taxon>Papilionoideae</taxon>
        <taxon>50 kb inversion clade</taxon>
        <taxon>NPAAA clade</taxon>
        <taxon>Hologalegina</taxon>
        <taxon>IRL clade</taxon>
        <taxon>Trifolieae</taxon>
        <taxon>Trifolium</taxon>
    </lineage>
</organism>
<comment type="caution">
    <text evidence="1">The sequence shown here is derived from an EMBL/GenBank/DDBJ whole genome shotgun (WGS) entry which is preliminary data.</text>
</comment>
<evidence type="ECO:0000313" key="2">
    <source>
        <dbReference type="Proteomes" id="UP000265520"/>
    </source>
</evidence>
<reference evidence="1 2" key="1">
    <citation type="journal article" date="2018" name="Front. Plant Sci.">
        <title>Red Clover (Trifolium pratense) and Zigzag Clover (T. medium) - A Picture of Genomic Similarities and Differences.</title>
        <authorList>
            <person name="Dluhosova J."/>
            <person name="Istvanek J."/>
            <person name="Nedelnik J."/>
            <person name="Repkova J."/>
        </authorList>
    </citation>
    <scope>NUCLEOTIDE SEQUENCE [LARGE SCALE GENOMIC DNA]</scope>
    <source>
        <strain evidence="2">cv. 10/8</strain>
        <tissue evidence="1">Leaf</tissue>
    </source>
</reference>